<organism evidence="1 2">
    <name type="scientific">Peloplasma aerotolerans</name>
    <dbReference type="NCBI Taxonomy" id="3044389"/>
    <lineage>
        <taxon>Bacteria</taxon>
        <taxon>Bacillati</taxon>
        <taxon>Mycoplasmatota</taxon>
        <taxon>Mollicutes</taxon>
        <taxon>Acholeplasmatales</taxon>
        <taxon>Acholeplasmataceae</taxon>
        <taxon>Peloplasma</taxon>
    </lineage>
</organism>
<dbReference type="GO" id="GO:0005975">
    <property type="term" value="P:carbohydrate metabolic process"/>
    <property type="evidence" value="ECO:0007669"/>
    <property type="project" value="InterPro"/>
</dbReference>
<protein>
    <recommendedName>
        <fullName evidence="3">Glycoside hydrolase family 38 N-terminal domain-containing protein</fullName>
    </recommendedName>
</protein>
<dbReference type="InterPro" id="IPR011330">
    <property type="entry name" value="Glyco_hydro/deAcase_b/a-brl"/>
</dbReference>
<comment type="caution">
    <text evidence="1">The sequence shown here is derived from an EMBL/GenBank/DDBJ whole genome shotgun (WGS) entry which is preliminary data.</text>
</comment>
<dbReference type="AlphaFoldDB" id="A0AAW6U8K2"/>
<evidence type="ECO:0000313" key="1">
    <source>
        <dbReference type="EMBL" id="MDI6452418.1"/>
    </source>
</evidence>
<name>A0AAW6U8K2_9MOLU</name>
<gene>
    <name evidence="1" type="ORF">QJ521_02470</name>
</gene>
<dbReference type="SUPFAM" id="SSF88713">
    <property type="entry name" value="Glycoside hydrolase/deacetylase"/>
    <property type="match status" value="1"/>
</dbReference>
<proteinExistence type="predicted"/>
<dbReference type="CDD" id="cd10791">
    <property type="entry name" value="GH38N_AMII_like_1"/>
    <property type="match status" value="1"/>
</dbReference>
<dbReference type="GO" id="GO:0003824">
    <property type="term" value="F:catalytic activity"/>
    <property type="evidence" value="ECO:0007669"/>
    <property type="project" value="InterPro"/>
</dbReference>
<sequence length="810" mass="95490">MKIFLMQQTHTDIGYTDRQEKITKFHIDYIKQAIRISEKIDQGFEKFKGFVWNNESFWIIERFLESTDNQWKQRLLEAINRGHIQLTSNYLNLSDLVDIDILKKYLKKAQQFGEKHQIRIDSAISMDVNGWSYGYLDAMLEAGVKHFYTCVHNHHGLVPFNKIHMPFYWENESGEKLLVWHGDHYAEGNAADIHAKVMGEVINQDIETQAIVKTEQLERIKNYLDDYMDSMHAQGYTFDFLPLMSLGLFVDNAPPNAHVMEVVSAFNQVYEKDYQVEMIGIHDFFDYVKSLPIEIPTYKGDWNDWWSDGYMSTPQSVVDYKEALRNYRKIILLQKNGVSFDQSKIDTLEYQLIMFAEHTWGYFTSVSEPWNKMTKKLQSRKEMFAAKANELADILLDDFTESHGEILKSTGRPLHYEVINPYPNERIEMIKFYINWWDEFIIKDGYQIRNTKTDTVLDHQEIRIDENARREIRTTIVLKPYERLVLKIEPVMKRKRLVPLDPLITNDTDYDFISPYVDTQVFATSFYIETPYMKLAWSKALGIHTFFDKKIKENLIRKDSETGLFTPIYEKSEVEYQYKMRVPEMRSIRGDYGRNRKIFSTLRDYGRLINVKVYDKGPLVARVHLKYQMKGSTFTIVELTAYHNQPRLDVSLIMQKDTVWEPESIYLAMPLTTQNSNETLYIDKVGSIIRPRVDQLPYSCALFYTTQIGYALSSEKRSILVNLKDTPLLHLGSLEPGLIVYHDKKQPNVDKQYIWVMNNYWETNFATNLGGFYKFDYSIFLDQPTSDKKQLLENLKNLERQSIIFQSLNK</sequence>
<dbReference type="EMBL" id="JASCXW010000004">
    <property type="protein sequence ID" value="MDI6452418.1"/>
    <property type="molecule type" value="Genomic_DNA"/>
</dbReference>
<dbReference type="RefSeq" id="WP_282838833.1">
    <property type="nucleotide sequence ID" value="NZ_JASCXW010000004.1"/>
</dbReference>
<reference evidence="1" key="1">
    <citation type="submission" date="2023-05" db="EMBL/GenBank/DDBJ databases">
        <title>Mariniplasma microaerophilum sp. nov., a novel anaerobic mollicute isolated from terrestrial mud volcano, Taman Peninsula, Russia.</title>
        <authorList>
            <person name="Khomyakova M.A."/>
            <person name="Merkel A.Y."/>
            <person name="Slobodkin A.I."/>
        </authorList>
    </citation>
    <scope>NUCLEOTIDE SEQUENCE</scope>
    <source>
        <strain evidence="1">M4Ah</strain>
    </source>
</reference>
<evidence type="ECO:0008006" key="3">
    <source>
        <dbReference type="Google" id="ProtNLM"/>
    </source>
</evidence>
<dbReference type="InterPro" id="IPR011013">
    <property type="entry name" value="Gal_mutarotase_sf_dom"/>
</dbReference>
<accession>A0AAW6U8K2</accession>
<dbReference type="SUPFAM" id="SSF74650">
    <property type="entry name" value="Galactose mutarotase-like"/>
    <property type="match status" value="1"/>
</dbReference>
<keyword evidence="2" id="KW-1185">Reference proteome</keyword>
<evidence type="ECO:0000313" key="2">
    <source>
        <dbReference type="Proteomes" id="UP001431532"/>
    </source>
</evidence>
<dbReference type="GO" id="GO:0030246">
    <property type="term" value="F:carbohydrate binding"/>
    <property type="evidence" value="ECO:0007669"/>
    <property type="project" value="InterPro"/>
</dbReference>
<dbReference type="Proteomes" id="UP001431532">
    <property type="component" value="Unassembled WGS sequence"/>
</dbReference>